<dbReference type="InterPro" id="IPR036864">
    <property type="entry name" value="Zn2-C6_fun-type_DNA-bd_sf"/>
</dbReference>
<gene>
    <name evidence="8" type="ORF">L227DRAFT_508824</name>
</gene>
<dbReference type="InterPro" id="IPR001138">
    <property type="entry name" value="Zn2Cys6_DnaBD"/>
</dbReference>
<evidence type="ECO:0000256" key="2">
    <source>
        <dbReference type="ARBA" id="ARBA00022723"/>
    </source>
</evidence>
<evidence type="ECO:0000313" key="9">
    <source>
        <dbReference type="Proteomes" id="UP000313359"/>
    </source>
</evidence>
<feature type="compositionally biased region" description="Polar residues" evidence="6">
    <location>
        <begin position="44"/>
        <end position="57"/>
    </location>
</feature>
<name>A0A5C2RYQ9_9APHY</name>
<dbReference type="STRING" id="1328759.A0A5C2RYQ9"/>
<dbReference type="Pfam" id="PF00172">
    <property type="entry name" value="Zn_clus"/>
    <property type="match status" value="1"/>
</dbReference>
<dbReference type="GO" id="GO:0008270">
    <property type="term" value="F:zinc ion binding"/>
    <property type="evidence" value="ECO:0007669"/>
    <property type="project" value="InterPro"/>
</dbReference>
<evidence type="ECO:0000256" key="4">
    <source>
        <dbReference type="ARBA" id="ARBA00023163"/>
    </source>
</evidence>
<dbReference type="InterPro" id="IPR050815">
    <property type="entry name" value="TF_fung"/>
</dbReference>
<reference evidence="8" key="1">
    <citation type="journal article" date="2018" name="Genome Biol. Evol.">
        <title>Genomics and development of Lentinus tigrinus, a white-rot wood-decaying mushroom with dimorphic fruiting bodies.</title>
        <authorList>
            <person name="Wu B."/>
            <person name="Xu Z."/>
            <person name="Knudson A."/>
            <person name="Carlson A."/>
            <person name="Chen N."/>
            <person name="Kovaka S."/>
            <person name="LaButti K."/>
            <person name="Lipzen A."/>
            <person name="Pennachio C."/>
            <person name="Riley R."/>
            <person name="Schakwitz W."/>
            <person name="Umezawa K."/>
            <person name="Ohm R.A."/>
            <person name="Grigoriev I.V."/>
            <person name="Nagy L.G."/>
            <person name="Gibbons J."/>
            <person name="Hibbett D."/>
        </authorList>
    </citation>
    <scope>NUCLEOTIDE SEQUENCE [LARGE SCALE GENOMIC DNA]</scope>
    <source>
        <strain evidence="8">ALCF2SS1-6</strain>
    </source>
</reference>
<dbReference type="EMBL" id="ML122290">
    <property type="protein sequence ID" value="RPD56159.1"/>
    <property type="molecule type" value="Genomic_DNA"/>
</dbReference>
<keyword evidence="2" id="KW-0479">Metal-binding</keyword>
<accession>A0A5C2RYQ9</accession>
<feature type="compositionally biased region" description="Low complexity" evidence="6">
    <location>
        <begin position="11"/>
        <end position="25"/>
    </location>
</feature>
<feature type="compositionally biased region" description="Acidic residues" evidence="6">
    <location>
        <begin position="209"/>
        <end position="218"/>
    </location>
</feature>
<dbReference type="Proteomes" id="UP000313359">
    <property type="component" value="Unassembled WGS sequence"/>
</dbReference>
<evidence type="ECO:0000256" key="3">
    <source>
        <dbReference type="ARBA" id="ARBA00023015"/>
    </source>
</evidence>
<dbReference type="Gene3D" id="4.10.240.10">
    <property type="entry name" value="Zn(2)-C6 fungal-type DNA-binding domain"/>
    <property type="match status" value="1"/>
</dbReference>
<dbReference type="OrthoDB" id="2123952at2759"/>
<evidence type="ECO:0000256" key="5">
    <source>
        <dbReference type="ARBA" id="ARBA00023242"/>
    </source>
</evidence>
<keyword evidence="5" id="KW-0539">Nucleus</keyword>
<dbReference type="SMART" id="SM00066">
    <property type="entry name" value="GAL4"/>
    <property type="match status" value="1"/>
</dbReference>
<keyword evidence="9" id="KW-1185">Reference proteome</keyword>
<proteinExistence type="predicted"/>
<dbReference type="PROSITE" id="PS50048">
    <property type="entry name" value="ZN2_CY6_FUNGAL_2"/>
    <property type="match status" value="1"/>
</dbReference>
<dbReference type="CDD" id="cd00067">
    <property type="entry name" value="GAL4"/>
    <property type="match status" value="1"/>
</dbReference>
<organism evidence="8 9">
    <name type="scientific">Lentinus tigrinus ALCF2SS1-6</name>
    <dbReference type="NCBI Taxonomy" id="1328759"/>
    <lineage>
        <taxon>Eukaryota</taxon>
        <taxon>Fungi</taxon>
        <taxon>Dikarya</taxon>
        <taxon>Basidiomycota</taxon>
        <taxon>Agaricomycotina</taxon>
        <taxon>Agaricomycetes</taxon>
        <taxon>Polyporales</taxon>
        <taxon>Polyporaceae</taxon>
        <taxon>Lentinus</taxon>
    </lineage>
</organism>
<dbReference type="AlphaFoldDB" id="A0A5C2RYQ9"/>
<dbReference type="GO" id="GO:0000981">
    <property type="term" value="F:DNA-binding transcription factor activity, RNA polymerase II-specific"/>
    <property type="evidence" value="ECO:0007669"/>
    <property type="project" value="InterPro"/>
</dbReference>
<sequence length="831" mass="92529">MDTNLDAIIASSPFSSNPTPSSGNSRNDHQHSPLSPPGDSSSSQQVKSPQLAPSTNRGAFPSKAAAGSGTNPTRRRIRPKIALDPTQPLTAQGKPRARVYVACDQCRIRKTRCDGAKPVCFNCRKRPPEVGECSYEVQPKRRGQDKQPGTRVRAPTTRRAAKRRRLPSGDEDEDDSSESAAHRSGGDESQSSSHVQLSSESCPGRLSDTEESDAEEYDPFPLVDLDAGAEVEHLINIREEVSIPATPSLQFTRDTWWDALLAYYSTEDASTAISVISLTPEQRTSTVQRIVGDLRALFHSSIYWVSFINLPRFFDTLLNSTKRSGMQPSLVLSALAVGKFAQSSEVELGAKGREKALKMVDLAHGALEASLASGWVDIGLIQAAWLIVYFEVQSHPNHTIERGRSSLLLLDSLIRLFSLTTLDADLNHVRNPMYTSSTTTPVVPSVAEPAPFTYSAMPSFPGTAQPGFYNSPVTNLFPARHTFMAAPSTAQYTPPSESLIPDNLTMCPSLTPQSVNSTCNCVALSLGHNCPSIRDVAPAWAGTLIWPENVSEGEFRKEECRRLVWASVMVTASMNSYTAVLEDIQHNALWIKDPSNYALLFPGEALAKHGVPMQPNNVWALYLRSMLLLHSCVRKRADMTMNDAARAQFAMQTWLEIDALENALNQHTCELERTFGFQAREMLFSARMCVSHEFQRYIPQITTNGRLFYRDKAEGWLKLRMVMAERLWQNLQAGIPVPALDHRKPLLIYWFMSHVIKALVLWREDPTLTIALEASKTFVKRTEYLMMFWPSAQQRREWQKVRYELVEACIKSGVPPPEPTLPPRKRQQGSA</sequence>
<dbReference type="PANTHER" id="PTHR47338:SF5">
    <property type="entry name" value="ZN(II)2CYS6 TRANSCRIPTION FACTOR (EUROFUNG)"/>
    <property type="match status" value="1"/>
</dbReference>
<protein>
    <recommendedName>
        <fullName evidence="7">Zn(2)-C6 fungal-type domain-containing protein</fullName>
    </recommendedName>
</protein>
<comment type="subcellular location">
    <subcellularLocation>
        <location evidence="1">Nucleus</location>
    </subcellularLocation>
</comment>
<dbReference type="PANTHER" id="PTHR47338">
    <property type="entry name" value="ZN(II)2CYS6 TRANSCRIPTION FACTOR (EUROFUNG)-RELATED"/>
    <property type="match status" value="1"/>
</dbReference>
<feature type="region of interest" description="Disordered" evidence="6">
    <location>
        <begin position="131"/>
        <end position="218"/>
    </location>
</feature>
<feature type="domain" description="Zn(2)-C6 fungal-type" evidence="7">
    <location>
        <begin position="102"/>
        <end position="135"/>
    </location>
</feature>
<feature type="compositionally biased region" description="Low complexity" evidence="6">
    <location>
        <begin position="188"/>
        <end position="201"/>
    </location>
</feature>
<keyword evidence="4" id="KW-0804">Transcription</keyword>
<dbReference type="SUPFAM" id="SSF57701">
    <property type="entry name" value="Zn2/Cys6 DNA-binding domain"/>
    <property type="match status" value="1"/>
</dbReference>
<dbReference type="GO" id="GO:0005634">
    <property type="term" value="C:nucleus"/>
    <property type="evidence" value="ECO:0007669"/>
    <property type="project" value="UniProtKB-SubCell"/>
</dbReference>
<keyword evidence="3" id="KW-0805">Transcription regulation</keyword>
<feature type="region of interest" description="Disordered" evidence="6">
    <location>
        <begin position="1"/>
        <end position="96"/>
    </location>
</feature>
<evidence type="ECO:0000256" key="6">
    <source>
        <dbReference type="SAM" id="MobiDB-lite"/>
    </source>
</evidence>
<evidence type="ECO:0000259" key="7">
    <source>
        <dbReference type="PROSITE" id="PS50048"/>
    </source>
</evidence>
<evidence type="ECO:0000313" key="8">
    <source>
        <dbReference type="EMBL" id="RPD56159.1"/>
    </source>
</evidence>
<evidence type="ECO:0000256" key="1">
    <source>
        <dbReference type="ARBA" id="ARBA00004123"/>
    </source>
</evidence>